<accession>A0A8X6J2B8</accession>
<reference evidence="1" key="1">
    <citation type="submission" date="2020-07" db="EMBL/GenBank/DDBJ databases">
        <title>Multicomponent nature underlies the extraordinary mechanical properties of spider dragline silk.</title>
        <authorList>
            <person name="Kono N."/>
            <person name="Nakamura H."/>
            <person name="Mori M."/>
            <person name="Yoshida Y."/>
            <person name="Ohtoshi R."/>
            <person name="Malay A.D."/>
            <person name="Moran D.A.P."/>
            <person name="Tomita M."/>
            <person name="Numata K."/>
            <person name="Arakawa K."/>
        </authorList>
    </citation>
    <scope>NUCLEOTIDE SEQUENCE</scope>
</reference>
<name>A0A8X6J2B8_TRICU</name>
<organism evidence="1 2">
    <name type="scientific">Trichonephila clavata</name>
    <name type="common">Joro spider</name>
    <name type="synonym">Nephila clavata</name>
    <dbReference type="NCBI Taxonomy" id="2740835"/>
    <lineage>
        <taxon>Eukaryota</taxon>
        <taxon>Metazoa</taxon>
        <taxon>Ecdysozoa</taxon>
        <taxon>Arthropoda</taxon>
        <taxon>Chelicerata</taxon>
        <taxon>Arachnida</taxon>
        <taxon>Araneae</taxon>
        <taxon>Araneomorphae</taxon>
        <taxon>Entelegynae</taxon>
        <taxon>Araneoidea</taxon>
        <taxon>Nephilidae</taxon>
        <taxon>Trichonephila</taxon>
    </lineage>
</organism>
<dbReference type="EMBL" id="BMAO01033292">
    <property type="protein sequence ID" value="GFQ88425.1"/>
    <property type="molecule type" value="Genomic_DNA"/>
</dbReference>
<comment type="caution">
    <text evidence="1">The sequence shown here is derived from an EMBL/GenBank/DDBJ whole genome shotgun (WGS) entry which is preliminary data.</text>
</comment>
<dbReference type="AlphaFoldDB" id="A0A8X6J2B8"/>
<gene>
    <name evidence="1" type="primary">Fcan01_05869</name>
    <name evidence="1" type="ORF">TNCT_592011</name>
</gene>
<keyword evidence="2" id="KW-1185">Reference proteome</keyword>
<dbReference type="OrthoDB" id="6430304at2759"/>
<proteinExistence type="predicted"/>
<protein>
    <submittedName>
        <fullName evidence="1">Pro-Pol polyprotein</fullName>
    </submittedName>
</protein>
<sequence length="101" mass="11612">MIFKEWKNEDFIEDSGEGPGHYLPHRGVFKNESTTKIRPVFDVSCKSRGNHSLNDCLMKGPNLQDLIPSVLKKFREKTFGFVSDIKKAFFIYLLLGKSENT</sequence>
<evidence type="ECO:0000313" key="2">
    <source>
        <dbReference type="Proteomes" id="UP000887116"/>
    </source>
</evidence>
<dbReference type="PANTHER" id="PTHR47331">
    <property type="entry name" value="PHD-TYPE DOMAIN-CONTAINING PROTEIN"/>
    <property type="match status" value="1"/>
</dbReference>
<evidence type="ECO:0000313" key="1">
    <source>
        <dbReference type="EMBL" id="GFQ88425.1"/>
    </source>
</evidence>
<dbReference type="GO" id="GO:0071897">
    <property type="term" value="P:DNA biosynthetic process"/>
    <property type="evidence" value="ECO:0007669"/>
    <property type="project" value="UniProtKB-ARBA"/>
</dbReference>
<dbReference type="InterPro" id="IPR043502">
    <property type="entry name" value="DNA/RNA_pol_sf"/>
</dbReference>
<dbReference type="SUPFAM" id="SSF56672">
    <property type="entry name" value="DNA/RNA polymerases"/>
    <property type="match status" value="1"/>
</dbReference>
<dbReference type="Proteomes" id="UP000887116">
    <property type="component" value="Unassembled WGS sequence"/>
</dbReference>
<dbReference type="PANTHER" id="PTHR47331:SF1">
    <property type="entry name" value="GAG-LIKE PROTEIN"/>
    <property type="match status" value="1"/>
</dbReference>